<dbReference type="Pfam" id="PF02633">
    <property type="entry name" value="Creatininase"/>
    <property type="match status" value="1"/>
</dbReference>
<organism evidence="3 4">
    <name type="scientific">Gemmatimonas aurantiaca (strain DSM 14586 / JCM 11422 / NBRC 100505 / T-27)</name>
    <dbReference type="NCBI Taxonomy" id="379066"/>
    <lineage>
        <taxon>Bacteria</taxon>
        <taxon>Pseudomonadati</taxon>
        <taxon>Gemmatimonadota</taxon>
        <taxon>Gemmatimonadia</taxon>
        <taxon>Gemmatimonadales</taxon>
        <taxon>Gemmatimonadaceae</taxon>
        <taxon>Gemmatimonas</taxon>
    </lineage>
</organism>
<evidence type="ECO:0008006" key="5">
    <source>
        <dbReference type="Google" id="ProtNLM"/>
    </source>
</evidence>
<reference evidence="4" key="1">
    <citation type="submission" date="2006-03" db="EMBL/GenBank/DDBJ databases">
        <title>Complete genome sequence of Gemmatimonas aurantiaca T-27 that represents a novel phylum Gemmatimonadetes.</title>
        <authorList>
            <person name="Takasaki K."/>
            <person name="Ichikawa N."/>
            <person name="Miura H."/>
            <person name="Matsushita S."/>
            <person name="Watanabe Y."/>
            <person name="Oguchi A."/>
            <person name="Ankai A."/>
            <person name="Yashiro I."/>
            <person name="Takahashi M."/>
            <person name="Terui Y."/>
            <person name="Fukui S."/>
            <person name="Yokoyama H."/>
            <person name="Tanikawa S."/>
            <person name="Hanada S."/>
            <person name="Kamagata Y."/>
            <person name="Fujita N."/>
        </authorList>
    </citation>
    <scope>NUCLEOTIDE SEQUENCE [LARGE SCALE GENOMIC DNA]</scope>
    <source>
        <strain evidence="4">T-27 / DSM 14586 / JCM 11422 / NBRC 100505</strain>
    </source>
</reference>
<keyword evidence="4" id="KW-1185">Reference proteome</keyword>
<protein>
    <recommendedName>
        <fullName evidence="5">Creatininase family protein</fullName>
    </recommendedName>
</protein>
<sequence>MKRMLVALLTMPLLAASASAQAGAGGAGGGAGGAGNAQAAAARAAAANKPRTIEGINTVWLEELTQPEFRDMLKDGYTTVLIMTGGVENNDGNLSMNKHNINNRLHGELLARKMGKTLVAPLVTLEPGNAGNTIQPGRAGPMISQATFISLLYDMGNYLRSMGFKEIYYLGDSGGNMRGQQAAADSLTKVYADSPDRVYFKHIAEYYNHTSVVQPYIQNELKIPEGIKIGASTGTSGLHEELSIDATLALADPVSIRYEQRKKVGQDEINGIKFQSLAWLQDLGRKIADLRVKTTLDAINAYRATLPKP</sequence>
<evidence type="ECO:0000256" key="2">
    <source>
        <dbReference type="SAM" id="SignalP"/>
    </source>
</evidence>
<feature type="chain" id="PRO_5002906871" description="Creatininase family protein" evidence="2">
    <location>
        <begin position="23"/>
        <end position="309"/>
    </location>
</feature>
<feature type="signal peptide" evidence="2">
    <location>
        <begin position="1"/>
        <end position="22"/>
    </location>
</feature>
<name>C1AD83_GEMAT</name>
<accession>C1AD83</accession>
<dbReference type="HOGENOM" id="CLU_899430_0_0_0"/>
<dbReference type="AlphaFoldDB" id="C1AD83"/>
<dbReference type="Proteomes" id="UP000002209">
    <property type="component" value="Chromosome"/>
</dbReference>
<dbReference type="SUPFAM" id="SSF102215">
    <property type="entry name" value="Creatininase"/>
    <property type="match status" value="1"/>
</dbReference>
<keyword evidence="2" id="KW-0732">Signal</keyword>
<dbReference type="InterPro" id="IPR024087">
    <property type="entry name" value="Creatininase-like_sf"/>
</dbReference>
<proteinExistence type="inferred from homology"/>
<comment type="similarity">
    <text evidence="1">Belongs to the creatininase superfamily.</text>
</comment>
<dbReference type="Gene3D" id="3.40.50.10310">
    <property type="entry name" value="Creatininase"/>
    <property type="match status" value="1"/>
</dbReference>
<evidence type="ECO:0000313" key="3">
    <source>
        <dbReference type="EMBL" id="BAH40460.1"/>
    </source>
</evidence>
<evidence type="ECO:0000256" key="1">
    <source>
        <dbReference type="ARBA" id="ARBA00024029"/>
    </source>
</evidence>
<dbReference type="RefSeq" id="WP_015895229.1">
    <property type="nucleotide sequence ID" value="NC_012489.1"/>
</dbReference>
<dbReference type="eggNOG" id="COG1402">
    <property type="taxonomic scope" value="Bacteria"/>
</dbReference>
<dbReference type="EMBL" id="AP009153">
    <property type="protein sequence ID" value="BAH40460.1"/>
    <property type="molecule type" value="Genomic_DNA"/>
</dbReference>
<gene>
    <name evidence="3" type="ordered locus">GAU_3418</name>
</gene>
<dbReference type="OrthoDB" id="9801445at2"/>
<dbReference type="KEGG" id="gau:GAU_3418"/>
<dbReference type="InterPro" id="IPR003785">
    <property type="entry name" value="Creatininase/forma_Hydrolase"/>
</dbReference>
<evidence type="ECO:0000313" key="4">
    <source>
        <dbReference type="Proteomes" id="UP000002209"/>
    </source>
</evidence>